<evidence type="ECO:0000256" key="2">
    <source>
        <dbReference type="ARBA" id="ARBA00005992"/>
    </source>
</evidence>
<evidence type="ECO:0000256" key="3">
    <source>
        <dbReference type="ARBA" id="ARBA00022679"/>
    </source>
</evidence>
<evidence type="ECO:0000256" key="5">
    <source>
        <dbReference type="ARBA" id="ARBA00022984"/>
    </source>
</evidence>
<evidence type="ECO:0000259" key="8">
    <source>
        <dbReference type="PROSITE" id="PS52029"/>
    </source>
</evidence>
<dbReference type="PANTHER" id="PTHR30582">
    <property type="entry name" value="L,D-TRANSPEPTIDASE"/>
    <property type="match status" value="1"/>
</dbReference>
<dbReference type="GO" id="GO:0071555">
    <property type="term" value="P:cell wall organization"/>
    <property type="evidence" value="ECO:0007669"/>
    <property type="project" value="UniProtKB-UniRule"/>
</dbReference>
<dbReference type="CDD" id="cd16913">
    <property type="entry name" value="YkuD_like"/>
    <property type="match status" value="1"/>
</dbReference>
<dbReference type="GO" id="GO:0018104">
    <property type="term" value="P:peptidoglycan-protein cross-linking"/>
    <property type="evidence" value="ECO:0007669"/>
    <property type="project" value="TreeGrafter"/>
</dbReference>
<dbReference type="KEGG" id="nsa:Nitsa_0461"/>
<dbReference type="GO" id="GO:0008360">
    <property type="term" value="P:regulation of cell shape"/>
    <property type="evidence" value="ECO:0007669"/>
    <property type="project" value="UniProtKB-UniRule"/>
</dbReference>
<keyword evidence="5 7" id="KW-0573">Peptidoglycan synthesis</keyword>
<dbReference type="GO" id="GO:0005576">
    <property type="term" value="C:extracellular region"/>
    <property type="evidence" value="ECO:0007669"/>
    <property type="project" value="TreeGrafter"/>
</dbReference>
<proteinExistence type="inferred from homology"/>
<accession>E6X0E2</accession>
<dbReference type="UniPathway" id="UPA00219"/>
<dbReference type="PANTHER" id="PTHR30582:SF2">
    <property type="entry name" value="L,D-TRANSPEPTIDASE YCIB-RELATED"/>
    <property type="match status" value="1"/>
</dbReference>
<comment type="pathway">
    <text evidence="1 7">Cell wall biogenesis; peptidoglycan biosynthesis.</text>
</comment>
<dbReference type="InterPro" id="IPR050979">
    <property type="entry name" value="LD-transpeptidase"/>
</dbReference>
<evidence type="ECO:0000313" key="10">
    <source>
        <dbReference type="Proteomes" id="UP000008633"/>
    </source>
</evidence>
<reference evidence="9 10" key="1">
    <citation type="journal article" date="2011" name="Stand. Genomic Sci.">
        <title>Complete genome sequence of Nitratifractor salsuginis type strain (E9I37-1).</title>
        <authorList>
            <person name="Anderson I."/>
            <person name="Sikorski J."/>
            <person name="Zeytun A."/>
            <person name="Nolan M."/>
            <person name="Lapidus A."/>
            <person name="Lucas S."/>
            <person name="Hammon N."/>
            <person name="Deshpande S."/>
            <person name="Cheng J.F."/>
            <person name="Tapia R."/>
            <person name="Han C."/>
            <person name="Goodwin L."/>
            <person name="Pitluck S."/>
            <person name="Liolios K."/>
            <person name="Pagani I."/>
            <person name="Ivanova N."/>
            <person name="Huntemann M."/>
            <person name="Mavromatis K."/>
            <person name="Ovchinikova G."/>
            <person name="Pati A."/>
            <person name="Chen A."/>
            <person name="Palaniappan K."/>
            <person name="Land M."/>
            <person name="Hauser L."/>
            <person name="Brambilla E.M."/>
            <person name="Ngatchou-Djao O.D."/>
            <person name="Rohde M."/>
            <person name="Tindall B.J."/>
            <person name="Goker M."/>
            <person name="Detter J.C."/>
            <person name="Woyke T."/>
            <person name="Bristow J."/>
            <person name="Eisen J.A."/>
            <person name="Markowitz V."/>
            <person name="Hugenholtz P."/>
            <person name="Klenk H.P."/>
            <person name="Kyrpides N.C."/>
        </authorList>
    </citation>
    <scope>NUCLEOTIDE SEQUENCE [LARGE SCALE GENOMIC DNA]</scope>
    <source>
        <strain evidence="10">DSM 16511 / JCM 12458 / E9I37-1</strain>
    </source>
</reference>
<keyword evidence="6 7" id="KW-0961">Cell wall biogenesis/degradation</keyword>
<dbReference type="PROSITE" id="PS52029">
    <property type="entry name" value="LD_TPASE"/>
    <property type="match status" value="1"/>
</dbReference>
<evidence type="ECO:0000256" key="4">
    <source>
        <dbReference type="ARBA" id="ARBA00022960"/>
    </source>
</evidence>
<dbReference type="EMBL" id="CP002452">
    <property type="protein sequence ID" value="ADV45731.1"/>
    <property type="molecule type" value="Genomic_DNA"/>
</dbReference>
<feature type="domain" description="L,D-TPase catalytic" evidence="8">
    <location>
        <begin position="54"/>
        <end position="169"/>
    </location>
</feature>
<evidence type="ECO:0000313" key="9">
    <source>
        <dbReference type="EMBL" id="ADV45731.1"/>
    </source>
</evidence>
<feature type="active site" description="Proton donor/acceptor" evidence="7">
    <location>
        <position position="133"/>
    </location>
</feature>
<dbReference type="SUPFAM" id="SSF141523">
    <property type="entry name" value="L,D-transpeptidase catalytic domain-like"/>
    <property type="match status" value="1"/>
</dbReference>
<dbReference type="GO" id="GO:0016740">
    <property type="term" value="F:transferase activity"/>
    <property type="evidence" value="ECO:0007669"/>
    <property type="project" value="UniProtKB-KW"/>
</dbReference>
<dbReference type="Proteomes" id="UP000008633">
    <property type="component" value="Chromosome"/>
</dbReference>
<dbReference type="Gene3D" id="2.40.440.10">
    <property type="entry name" value="L,D-transpeptidase catalytic domain-like"/>
    <property type="match status" value="1"/>
</dbReference>
<name>E6X0E2_NITSE</name>
<evidence type="ECO:0000256" key="7">
    <source>
        <dbReference type="PROSITE-ProRule" id="PRU01373"/>
    </source>
</evidence>
<dbReference type="AlphaFoldDB" id="E6X0E2"/>
<dbReference type="GO" id="GO:0071972">
    <property type="term" value="F:peptidoglycan L,D-transpeptidase activity"/>
    <property type="evidence" value="ECO:0007669"/>
    <property type="project" value="TreeGrafter"/>
</dbReference>
<dbReference type="HOGENOM" id="CLU_1414529_0_0_7"/>
<dbReference type="Pfam" id="PF03734">
    <property type="entry name" value="YkuD"/>
    <property type="match status" value="1"/>
</dbReference>
<gene>
    <name evidence="9" type="ordered locus">Nitsa_0461</name>
</gene>
<reference evidence="10" key="2">
    <citation type="submission" date="2011-01" db="EMBL/GenBank/DDBJ databases">
        <title>The complete genome of Nitratifractor salsuginis DSM 16511.</title>
        <authorList>
            <consortium name="US DOE Joint Genome Institute (JGI-PGF)"/>
            <person name="Lucas S."/>
            <person name="Copeland A."/>
            <person name="Lapidus A."/>
            <person name="Bruce D."/>
            <person name="Goodwin L."/>
            <person name="Pitluck S."/>
            <person name="Kyrpides N."/>
            <person name="Mavromatis K."/>
            <person name="Ivanova N."/>
            <person name="Mikhailova N."/>
            <person name="Zeytun A."/>
            <person name="Detter J.C."/>
            <person name="Tapia R."/>
            <person name="Han C."/>
            <person name="Land M."/>
            <person name="Hauser L."/>
            <person name="Markowitz V."/>
            <person name="Cheng J.-F."/>
            <person name="Hugenholtz P."/>
            <person name="Woyke T."/>
            <person name="Wu D."/>
            <person name="Tindall B."/>
            <person name="Schuetze A."/>
            <person name="Brambilla E."/>
            <person name="Klenk H.-P."/>
            <person name="Eisen J.A."/>
        </authorList>
    </citation>
    <scope>NUCLEOTIDE SEQUENCE [LARGE SCALE GENOMIC DNA]</scope>
    <source>
        <strain evidence="10">DSM 16511 / JCM 12458 / E9I37-1</strain>
    </source>
</reference>
<keyword evidence="10" id="KW-1185">Reference proteome</keyword>
<dbReference type="InterPro" id="IPR038063">
    <property type="entry name" value="Transpep_catalytic_dom"/>
</dbReference>
<feature type="active site" description="Nucleophile" evidence="7">
    <location>
        <position position="144"/>
    </location>
</feature>
<dbReference type="InterPro" id="IPR005490">
    <property type="entry name" value="LD_TPept_cat_dom"/>
</dbReference>
<evidence type="ECO:0000256" key="1">
    <source>
        <dbReference type="ARBA" id="ARBA00004752"/>
    </source>
</evidence>
<evidence type="ECO:0000256" key="6">
    <source>
        <dbReference type="ARBA" id="ARBA00023316"/>
    </source>
</evidence>
<protein>
    <submittedName>
        <fullName evidence="9">ErfK/YbiS/YcfS/YnhG family protein</fullName>
    </submittedName>
</protein>
<organism evidence="9 10">
    <name type="scientific">Nitratifractor salsuginis (strain DSM 16511 / JCM 12458 / E9I37-1)</name>
    <dbReference type="NCBI Taxonomy" id="749222"/>
    <lineage>
        <taxon>Bacteria</taxon>
        <taxon>Pseudomonadati</taxon>
        <taxon>Campylobacterota</taxon>
        <taxon>Epsilonproteobacteria</taxon>
        <taxon>Campylobacterales</taxon>
        <taxon>Sulfurovaceae</taxon>
        <taxon>Nitratifractor</taxon>
    </lineage>
</organism>
<keyword evidence="3" id="KW-0808">Transferase</keyword>
<comment type="similarity">
    <text evidence="2">Belongs to the YkuD family.</text>
</comment>
<dbReference type="eggNOG" id="COG1376">
    <property type="taxonomic scope" value="Bacteria"/>
</dbReference>
<sequence length="187" mass="21454">MSPMKQIVKLLIFISIALLPLAAREVIPLSKTRFEIRYDNGQSRTVNLKGKEFIVVSVREPGSDGRFYAVDRDGVVWWTGAVTSGADDYKTPSGIYPVLYKKRHHMSTKYPDPSGENNMDFSIFFTHQGHALHKGSVNWMSHGCIHIDPRDICTLFRWAKPGRTHVIITRHSYMPFARPDLLRFHLK</sequence>
<dbReference type="STRING" id="749222.Nitsa_0461"/>
<keyword evidence="4 7" id="KW-0133">Cell shape</keyword>